<reference evidence="3" key="1">
    <citation type="submission" date="2021-04" db="EMBL/GenBank/DDBJ databases">
        <title>Oceanospirillales bacteria with DddD are important DMSP degraders in coastal seawater.</title>
        <authorList>
            <person name="Liu J."/>
        </authorList>
    </citation>
    <scope>NUCLEOTIDE SEQUENCE</scope>
    <source>
        <strain evidence="3">D13-1</strain>
    </source>
</reference>
<keyword evidence="4" id="KW-1185">Reference proteome</keyword>
<protein>
    <submittedName>
        <fullName evidence="3">DUF255 domain-containing protein</fullName>
    </submittedName>
</protein>
<feature type="domain" description="Thiol:disulfide interchange protein DsbD N-terminal" evidence="2">
    <location>
        <begin position="649"/>
        <end position="750"/>
    </location>
</feature>
<feature type="domain" description="Spermatogenesis-associated protein 20-like TRX" evidence="1">
    <location>
        <begin position="34"/>
        <end position="189"/>
    </location>
</feature>
<dbReference type="CDD" id="cd02955">
    <property type="entry name" value="SSP411"/>
    <property type="match status" value="1"/>
</dbReference>
<dbReference type="InterPro" id="IPR012341">
    <property type="entry name" value="6hp_glycosidase-like_sf"/>
</dbReference>
<organism evidence="3 4">
    <name type="scientific">Marinobacterium rhizophilum</name>
    <dbReference type="NCBI Taxonomy" id="420402"/>
    <lineage>
        <taxon>Bacteria</taxon>
        <taxon>Pseudomonadati</taxon>
        <taxon>Pseudomonadota</taxon>
        <taxon>Gammaproteobacteria</taxon>
        <taxon>Oceanospirillales</taxon>
        <taxon>Oceanospirillaceae</taxon>
        <taxon>Marinobacterium</taxon>
    </lineage>
</organism>
<dbReference type="InterPro" id="IPR028250">
    <property type="entry name" value="DsbDN"/>
</dbReference>
<dbReference type="EMBL" id="CP073347">
    <property type="protein sequence ID" value="UTW12167.1"/>
    <property type="molecule type" value="Genomic_DNA"/>
</dbReference>
<dbReference type="SUPFAM" id="SSF48208">
    <property type="entry name" value="Six-hairpin glycosidases"/>
    <property type="match status" value="1"/>
</dbReference>
<dbReference type="Gene3D" id="2.60.40.1250">
    <property type="entry name" value="Thiol:disulfide interchange protein DsbD, N-terminal domain"/>
    <property type="match status" value="1"/>
</dbReference>
<dbReference type="PANTHER" id="PTHR42899">
    <property type="entry name" value="SPERMATOGENESIS-ASSOCIATED PROTEIN 20"/>
    <property type="match status" value="1"/>
</dbReference>
<dbReference type="Pfam" id="PF03190">
    <property type="entry name" value="Thioredox_DsbH"/>
    <property type="match status" value="1"/>
</dbReference>
<dbReference type="Proteomes" id="UP001058461">
    <property type="component" value="Chromosome"/>
</dbReference>
<evidence type="ECO:0000259" key="1">
    <source>
        <dbReference type="Pfam" id="PF03190"/>
    </source>
</evidence>
<dbReference type="Gene3D" id="3.40.30.10">
    <property type="entry name" value="Glutaredoxin"/>
    <property type="match status" value="1"/>
</dbReference>
<dbReference type="InterPro" id="IPR004879">
    <property type="entry name" value="Ssp411-like_TRX"/>
</dbReference>
<gene>
    <name evidence="3" type="ORF">KDW95_00280</name>
</gene>
<dbReference type="Pfam" id="PF11412">
    <property type="entry name" value="DsbD_N"/>
    <property type="match status" value="1"/>
</dbReference>
<dbReference type="InterPro" id="IPR036929">
    <property type="entry name" value="DsbDN_sf"/>
</dbReference>
<dbReference type="PIRSF" id="PIRSF006402">
    <property type="entry name" value="UCP006402_thioredoxin"/>
    <property type="match status" value="1"/>
</dbReference>
<dbReference type="RefSeq" id="WP_255854225.1">
    <property type="nucleotide sequence ID" value="NZ_CP073347.1"/>
</dbReference>
<dbReference type="SUPFAM" id="SSF52833">
    <property type="entry name" value="Thioredoxin-like"/>
    <property type="match status" value="1"/>
</dbReference>
<name>A0ABY5HLN7_9GAMM</name>
<sequence>MASDPQFEQIRQSKQHLYSPRTRHWQQGGLPCFTNRLIREDSPYLLQHAHNPVDWYAWDDAAFEAAKRDNKPVFLSIGYATCHWCHVMEEESFDDLEVARALNEGFISIKVDREQRPDLDDHFMTGVQLISGQGGWPMSSFLTPDAKPFFGATYLPKASFLNLLEQIQRYWRDRPEALIESSERVHQAILAQSPVPGTATGIDHRLVDQVLQAVLASEDRAYGGTGQAPKFAHEPQLLLLLDEVQRAGTDALEQPAWGFVCRALDGMLRGGIFDQVGGGFHRYATDAAWQVPHFEKMLYNQAQLALVYLRAWLLGGDPEYRRVARETLDYVLAEMRSHDGGFYSATDADSEGVEGRFFTWSLQELEDVLEPRDLAFVQDLYGIDAAGNFEGRNILHLVKPLPDQVPALAASYEELLERLNRVRAQLYRARQRRPLPLRDDKVITEWNGMMIIALAQAGRLLKVPRYLEAAAVCARAIWQQGPVPGELYRNAIHGRASIAATLADYGYYLQALIALYDATADPDWLERALQVQRRMDQHFRDRQDGGFFNTIASAGQPAIGRSKSAMDMTAASGNSAALMALVLLQQRTAEPSLAASIEGVETCFADTVGQQPLAFPALLMALGRYHRPLPSTLQYGAEGRLRIEASRQCRGVVTVRLQISNGWHLYSHAPEADTLYGTELLCADPGRRLARVEYPTPLKSVPGPGLEPVDQYRGDVQIRAQLVPGTEDELQLLELRFQACSASACQAPESVRLLLPRTADGGC</sequence>
<dbReference type="Gene3D" id="1.50.10.10">
    <property type="match status" value="2"/>
</dbReference>
<evidence type="ECO:0000259" key="2">
    <source>
        <dbReference type="Pfam" id="PF11412"/>
    </source>
</evidence>
<dbReference type="InterPro" id="IPR024705">
    <property type="entry name" value="Ssp411"/>
</dbReference>
<evidence type="ECO:0000313" key="4">
    <source>
        <dbReference type="Proteomes" id="UP001058461"/>
    </source>
</evidence>
<dbReference type="PANTHER" id="PTHR42899:SF1">
    <property type="entry name" value="SPERMATOGENESIS-ASSOCIATED PROTEIN 20"/>
    <property type="match status" value="1"/>
</dbReference>
<proteinExistence type="predicted"/>
<dbReference type="InterPro" id="IPR036249">
    <property type="entry name" value="Thioredoxin-like_sf"/>
</dbReference>
<evidence type="ECO:0000313" key="3">
    <source>
        <dbReference type="EMBL" id="UTW12167.1"/>
    </source>
</evidence>
<dbReference type="InterPro" id="IPR008928">
    <property type="entry name" value="6-hairpin_glycosidase_sf"/>
</dbReference>
<accession>A0ABY5HLN7</accession>